<dbReference type="InterPro" id="IPR001041">
    <property type="entry name" value="2Fe-2S_ferredoxin-type"/>
</dbReference>
<dbReference type="Pfam" id="PF03450">
    <property type="entry name" value="CO_deh_flav_C"/>
    <property type="match status" value="1"/>
</dbReference>
<dbReference type="InterPro" id="IPR006058">
    <property type="entry name" value="2Fe2S_fd_BS"/>
</dbReference>
<evidence type="ECO:0000256" key="16">
    <source>
        <dbReference type="ARBA" id="ARBA00052415"/>
    </source>
</evidence>
<comment type="catalytic activity">
    <reaction evidence="16">
        <text>indole-3-acetaldehyde + O2 + H2O = (indol-3-yl)acetate + H2O2 + H(+)</text>
        <dbReference type="Rhea" id="RHEA:16277"/>
        <dbReference type="ChEBI" id="CHEBI:15377"/>
        <dbReference type="ChEBI" id="CHEBI:15378"/>
        <dbReference type="ChEBI" id="CHEBI:15379"/>
        <dbReference type="ChEBI" id="CHEBI:16240"/>
        <dbReference type="ChEBI" id="CHEBI:18086"/>
        <dbReference type="ChEBI" id="CHEBI:30854"/>
        <dbReference type="EC" id="1.2.3.7"/>
    </reaction>
</comment>
<feature type="binding site" evidence="20">
    <location>
        <position position="150"/>
    </location>
    <ligand>
        <name>[2Fe-2S] cluster</name>
        <dbReference type="ChEBI" id="CHEBI:190135"/>
        <label>2</label>
    </ligand>
</feature>
<dbReference type="SUPFAM" id="SSF56176">
    <property type="entry name" value="FAD-binding/transporter-associated domain-like"/>
    <property type="match status" value="1"/>
</dbReference>
<dbReference type="PANTHER" id="PTHR11908:SF132">
    <property type="entry name" value="ALDEHYDE OXIDASE 1-RELATED"/>
    <property type="match status" value="1"/>
</dbReference>
<feature type="binding site" evidence="20">
    <location>
        <position position="46"/>
    </location>
    <ligand>
        <name>[2Fe-2S] cluster</name>
        <dbReference type="ChEBI" id="CHEBI:190135"/>
        <label>1</label>
    </ligand>
</feature>
<evidence type="ECO:0000256" key="7">
    <source>
        <dbReference type="ARBA" id="ARBA00022714"/>
    </source>
</evidence>
<dbReference type="GO" id="GO:0071949">
    <property type="term" value="F:FAD binding"/>
    <property type="evidence" value="ECO:0007669"/>
    <property type="project" value="InterPro"/>
</dbReference>
<keyword evidence="13" id="KW-0520">NAD</keyword>
<keyword evidence="9 19" id="KW-0274">FAD</keyword>
<dbReference type="PROSITE" id="PS51387">
    <property type="entry name" value="FAD_PCMH"/>
    <property type="match status" value="1"/>
</dbReference>
<comment type="subcellular location">
    <subcellularLocation>
        <location evidence="2">Peroxisome</location>
    </subcellularLocation>
</comment>
<dbReference type="FunFam" id="3.10.20.30:FF:000012">
    <property type="entry name" value="Xanthine dehydrogenase/oxidase"/>
    <property type="match status" value="1"/>
</dbReference>
<comment type="cofactor">
    <cofactor evidence="20">
        <name>Mo-molybdopterin</name>
        <dbReference type="ChEBI" id="CHEBI:71302"/>
    </cofactor>
    <text evidence="20">Binds 1 Mo-molybdopterin (Mo-MPT) cofactor per subunit.</text>
</comment>
<evidence type="ECO:0000256" key="2">
    <source>
        <dbReference type="ARBA" id="ARBA00004275"/>
    </source>
</evidence>
<evidence type="ECO:0000256" key="8">
    <source>
        <dbReference type="ARBA" id="ARBA00022723"/>
    </source>
</evidence>
<dbReference type="GO" id="GO:0005777">
    <property type="term" value="C:peroxisome"/>
    <property type="evidence" value="ECO:0007669"/>
    <property type="project" value="UniProtKB-SubCell"/>
</dbReference>
<evidence type="ECO:0000256" key="10">
    <source>
        <dbReference type="ARBA" id="ARBA00023002"/>
    </source>
</evidence>
<keyword evidence="11 20" id="KW-0408">Iron</keyword>
<reference evidence="23" key="2">
    <citation type="submission" date="2022-10" db="EMBL/GenBank/DDBJ databases">
        <authorList>
            <consortium name="ENA_rothamsted_submissions"/>
            <consortium name="culmorum"/>
            <person name="King R."/>
        </authorList>
    </citation>
    <scope>NUCLEOTIDE SEQUENCE</scope>
</reference>
<evidence type="ECO:0000259" key="22">
    <source>
        <dbReference type="PROSITE" id="PS51387"/>
    </source>
</evidence>
<dbReference type="PROSITE" id="PS00197">
    <property type="entry name" value="2FE2S_FER_1"/>
    <property type="match status" value="1"/>
</dbReference>
<evidence type="ECO:0000256" key="4">
    <source>
        <dbReference type="ARBA" id="ARBA00011738"/>
    </source>
</evidence>
<dbReference type="GO" id="GO:0051537">
    <property type="term" value="F:2 iron, 2 sulfur cluster binding"/>
    <property type="evidence" value="ECO:0007669"/>
    <property type="project" value="UniProtKB-KW"/>
</dbReference>
<feature type="binding site" evidence="20">
    <location>
        <position position="783"/>
    </location>
    <ligand>
        <name>Mo-molybdopterin</name>
        <dbReference type="ChEBI" id="CHEBI:71302"/>
    </ligand>
    <ligandPart>
        <name>Mo</name>
        <dbReference type="ChEBI" id="CHEBI:28685"/>
    </ligandPart>
</feature>
<keyword evidence="10" id="KW-0560">Oxidoreductase</keyword>
<evidence type="ECO:0000256" key="12">
    <source>
        <dbReference type="ARBA" id="ARBA00023014"/>
    </source>
</evidence>
<dbReference type="GO" id="GO:0050302">
    <property type="term" value="F:indole-3-acetaldehyde oxidase activity"/>
    <property type="evidence" value="ECO:0007669"/>
    <property type="project" value="UniProtKB-EC"/>
</dbReference>
<evidence type="ECO:0000256" key="17">
    <source>
        <dbReference type="ARBA" id="ARBA00072265"/>
    </source>
</evidence>
<dbReference type="SUPFAM" id="SSF54665">
    <property type="entry name" value="CO dehydrogenase molybdoprotein N-domain-like"/>
    <property type="match status" value="1"/>
</dbReference>
<dbReference type="InterPro" id="IPR002888">
    <property type="entry name" value="2Fe-2S-bd"/>
</dbReference>
<dbReference type="InterPro" id="IPR000674">
    <property type="entry name" value="Ald_Oxase/Xan_DH_a/b"/>
</dbReference>
<protein>
    <recommendedName>
        <fullName evidence="17">Indole-3-acetaldehyde oxidase</fullName>
    </recommendedName>
</protein>
<keyword evidence="24" id="KW-1185">Reference proteome</keyword>
<feature type="domain" description="2Fe-2S ferredoxin-type" evidence="21">
    <location>
        <begin position="5"/>
        <end position="94"/>
    </location>
</feature>
<dbReference type="FunFam" id="3.30.365.10:FF:000001">
    <property type="entry name" value="Xanthine dehydrogenase oxidase"/>
    <property type="match status" value="1"/>
</dbReference>
<keyword evidence="7 20" id="KW-0001">2Fe-2S</keyword>
<dbReference type="InterPro" id="IPR016208">
    <property type="entry name" value="Ald_Oxase/xanthine_DH-like"/>
</dbReference>
<keyword evidence="8 20" id="KW-0479">Metal-binding</keyword>
<evidence type="ECO:0000256" key="6">
    <source>
        <dbReference type="ARBA" id="ARBA00022630"/>
    </source>
</evidence>
<dbReference type="PIRSF" id="PIRSF000127">
    <property type="entry name" value="Xanthine_DH"/>
    <property type="match status" value="1"/>
</dbReference>
<dbReference type="SUPFAM" id="SSF54292">
    <property type="entry name" value="2Fe-2S ferredoxin-like"/>
    <property type="match status" value="1"/>
</dbReference>
<feature type="binding site" evidence="20">
    <location>
        <position position="115"/>
    </location>
    <ligand>
        <name>[2Fe-2S] cluster</name>
        <dbReference type="ChEBI" id="CHEBI:190135"/>
        <label>2</label>
    </ligand>
</feature>
<feature type="binding site" evidence="20">
    <location>
        <position position="152"/>
    </location>
    <ligand>
        <name>[2Fe-2S] cluster</name>
        <dbReference type="ChEBI" id="CHEBI:190135"/>
        <label>2</label>
    </ligand>
</feature>
<dbReference type="Gene3D" id="3.30.390.50">
    <property type="entry name" value="CO dehydrogenase flavoprotein, C-terminal domain"/>
    <property type="match status" value="1"/>
</dbReference>
<dbReference type="InterPro" id="IPR046867">
    <property type="entry name" value="AldOxase/xan_DH_MoCoBD2"/>
</dbReference>
<dbReference type="SUPFAM" id="SSF55447">
    <property type="entry name" value="CO dehydrogenase flavoprotein C-terminal domain-like"/>
    <property type="match status" value="1"/>
</dbReference>
<evidence type="ECO:0000256" key="14">
    <source>
        <dbReference type="ARBA" id="ARBA00023140"/>
    </source>
</evidence>
<sequence>MDSRQDLHIFVNGKLQKVSTENLSPTTTLNTYLREHLNLTGTKRMCLEGGCGTCVVTITRLNPLTTKYETLGVNSCLVSIFSCYGWEIETIEGIGNSGKPHKLQDAITDYNGSQCGYCTPGMIMNMYSLLQADQNISKEQVEKSFGGNICRCTGYRPILDAFKSVCKDHNSNGKFADIEEMPRCCALNNGTDNPETFVHNSSGTSWIRVSKYSDLIRILKSYQKNGVPYMLVGGNTSKGVYPGEPQPTVYVDIQRIGELVEYTLQENELILGANTTLTSAMNLFNEVASCDSRFGYLKKLANHIDLIANVPVRNIGTLAGNLMIKHKHKEFPSDIFLILETAKAKLLIVDADYGEVSVLPSEFLKMSMNFKIIRSITFTAFDDCYYYESFKIMPRAQNAHALVNAGFLVRLSREHTVEEANIVFGCINPDFVHPQNLETFLIGKKLFKNETLQDAFRILGNELKPDHVSPDPKPEFRKKLAISLFYKYVLRIAPVELISKRNLSAKSDFSRPLSKGAQIFDTNVSTYPVSKPVSKVESVFQATGEAKYLTDLPDSPEQLYAAFVLAKASPGSSILKIDTQPALVGVETKIYMYVISYIYCFFQEMEGVVTFLDKNDIPGRNTFTPTEAGVPAANTLEEELFCNGVVKYHSQPVGIVVARSRELAETAAGLVKISYKAGDTKPVFNTREILRRKLTDKIIPDMIIKPKTSGDKIRHIVEGSFDVTWQYHYHMEPHFCSANYKEGNLDLYPTTQWMDLCQNAAAAVLDIPASRVNVAVKRVGGAFGAKIVRQSMISSACALAAFKLGKPVKIWLPLEANMRVVGKRSPTSSDYEVATDENGVIQYLKNDIYVDHGQGGNEDVMFLLFEVYHKTYNSDTWSANSSFTCSDMHSSVYTRAPGSLEGFTMLEAIMEHAAVAIDMDPLEFRIRNLPKDSKTLAYLIRLREWANIDNRRVEIENYNKENRWRKKGLSVVPMAYPFSLFLGFNVIVSIYHSDGSVAISHAGIEIGQGINTKAVQVCAYKLGIPMEKVSIKQSNNLIAANSHMTGGSLTSESVCWAIMNACDTLLERIRPIREKMGDPNWEELIKGCYDNMIPLTATSTNSPKDPRLGDYVAYGACASEIELDVLTGRHQVLRVDLIEDVGTSMNPKIDMGQVEGAFIMGVGYLTSEEIVVSDEGEILTNRTWNYKPPGALDIPVDFRIQFPGKNPNPVGVFHSKAVGEPAICLAVSVPLAIRRAAASARKEADPEAAPWYPFDGPSTVENTFMNCLSDSRTYTL</sequence>
<feature type="binding site" evidence="19">
    <location>
        <position position="391"/>
    </location>
    <ligand>
        <name>FAD</name>
        <dbReference type="ChEBI" id="CHEBI:57692"/>
    </ligand>
</feature>
<dbReference type="SMART" id="SM01092">
    <property type="entry name" value="CO_deh_flav_C"/>
    <property type="match status" value="1"/>
</dbReference>
<evidence type="ECO:0000259" key="21">
    <source>
        <dbReference type="PROSITE" id="PS51085"/>
    </source>
</evidence>
<keyword evidence="5 20" id="KW-0500">Molybdenum</keyword>
<feature type="binding site" evidence="20">
    <location>
        <position position="118"/>
    </location>
    <ligand>
        <name>[2Fe-2S] cluster</name>
        <dbReference type="ChEBI" id="CHEBI:190135"/>
        <label>2</label>
    </ligand>
</feature>
<dbReference type="AlphaFoldDB" id="A0A9P0DR49"/>
<evidence type="ECO:0000256" key="20">
    <source>
        <dbReference type="PIRSR" id="PIRSR000127-3"/>
    </source>
</evidence>
<evidence type="ECO:0000256" key="13">
    <source>
        <dbReference type="ARBA" id="ARBA00023027"/>
    </source>
</evidence>
<dbReference type="Proteomes" id="UP001153737">
    <property type="component" value="Chromosome 4"/>
</dbReference>
<feature type="binding site" evidence="20">
    <location>
        <position position="51"/>
    </location>
    <ligand>
        <name>[2Fe-2S] cluster</name>
        <dbReference type="ChEBI" id="CHEBI:190135"/>
        <label>1</label>
    </ligand>
</feature>
<feature type="active site" description="Proton acceptor" evidence="18">
    <location>
        <position position="1220"/>
    </location>
</feature>
<feature type="binding site" evidence="20">
    <location>
        <position position="752"/>
    </location>
    <ligand>
        <name>Mo-molybdopterin</name>
        <dbReference type="ChEBI" id="CHEBI:71302"/>
    </ligand>
    <ligandPart>
        <name>Mo</name>
        <dbReference type="ChEBI" id="CHEBI:28685"/>
    </ligandPart>
</feature>
<dbReference type="SUPFAM" id="SSF56003">
    <property type="entry name" value="Molybdenum cofactor-binding domain"/>
    <property type="match status" value="1"/>
</dbReference>
<dbReference type="InterPro" id="IPR036856">
    <property type="entry name" value="Ald_Oxase/Xan_DH_a/b_sf"/>
</dbReference>
<keyword evidence="14" id="KW-0576">Peroxisome</keyword>
<comment type="cofactor">
    <cofactor evidence="20">
        <name>[2Fe-2S] cluster</name>
        <dbReference type="ChEBI" id="CHEBI:190135"/>
    </cofactor>
    <text evidence="20">Binds 2 [2Fe-2S] clusters.</text>
</comment>
<feature type="binding site" evidence="20">
    <location>
        <position position="1047"/>
    </location>
    <ligand>
        <name>Mo-molybdopterin</name>
        <dbReference type="ChEBI" id="CHEBI:71302"/>
    </ligand>
    <ligandPart>
        <name>Mo</name>
        <dbReference type="ChEBI" id="CHEBI:28685"/>
    </ligandPart>
</feature>
<dbReference type="Pfam" id="PF01799">
    <property type="entry name" value="Fer2_2"/>
    <property type="match status" value="1"/>
</dbReference>
<feature type="binding site" evidence="20">
    <location>
        <position position="895"/>
    </location>
    <ligand>
        <name>Mo-molybdopterin</name>
        <dbReference type="ChEBI" id="CHEBI:71302"/>
    </ligand>
    <ligandPart>
        <name>Mo</name>
        <dbReference type="ChEBI" id="CHEBI:28685"/>
    </ligandPart>
</feature>
<comment type="cofactor">
    <cofactor evidence="15">
        <name>[2Fe-2S] cluster</name>
        <dbReference type="ChEBI" id="CHEBI:190135"/>
    </cofactor>
</comment>
<keyword evidence="12 20" id="KW-0411">Iron-sulfur</keyword>
<dbReference type="FunFam" id="3.30.390.50:FF:000003">
    <property type="entry name" value="Aldehyde oxidase1"/>
    <property type="match status" value="1"/>
</dbReference>
<evidence type="ECO:0000256" key="1">
    <source>
        <dbReference type="ARBA" id="ARBA00001974"/>
    </source>
</evidence>
<dbReference type="Gene3D" id="3.30.465.10">
    <property type="match status" value="1"/>
</dbReference>
<dbReference type="Pfam" id="PF00111">
    <property type="entry name" value="Fer2"/>
    <property type="match status" value="1"/>
</dbReference>
<dbReference type="Pfam" id="PF02738">
    <property type="entry name" value="MoCoBD_1"/>
    <property type="match status" value="1"/>
</dbReference>
<dbReference type="InterPro" id="IPR036010">
    <property type="entry name" value="2Fe-2S_ferredoxin-like_sf"/>
</dbReference>
<evidence type="ECO:0000256" key="5">
    <source>
        <dbReference type="ARBA" id="ARBA00022505"/>
    </source>
</evidence>
<evidence type="ECO:0000256" key="19">
    <source>
        <dbReference type="PIRSR" id="PIRSR000127-2"/>
    </source>
</evidence>
<proteinExistence type="inferred from homology"/>
<dbReference type="Pfam" id="PF00941">
    <property type="entry name" value="FAD_binding_5"/>
    <property type="match status" value="1"/>
</dbReference>
<dbReference type="InterPro" id="IPR016169">
    <property type="entry name" value="FAD-bd_PCMH_sub2"/>
</dbReference>
<dbReference type="EMBL" id="OU896710">
    <property type="protein sequence ID" value="CAH1164261.1"/>
    <property type="molecule type" value="Genomic_DNA"/>
</dbReference>
<dbReference type="Gene3D" id="3.10.20.30">
    <property type="match status" value="1"/>
</dbReference>
<evidence type="ECO:0000256" key="3">
    <source>
        <dbReference type="ARBA" id="ARBA00006849"/>
    </source>
</evidence>
<comment type="similarity">
    <text evidence="3">Belongs to the xanthine dehydrogenase family.</text>
</comment>
<dbReference type="SMART" id="SM01008">
    <property type="entry name" value="Ald_Xan_dh_C"/>
    <property type="match status" value="1"/>
</dbReference>
<dbReference type="InterPro" id="IPR012675">
    <property type="entry name" value="Beta-grasp_dom_sf"/>
</dbReference>
<comment type="cofactor">
    <cofactor evidence="1 19">
        <name>FAD</name>
        <dbReference type="ChEBI" id="CHEBI:57692"/>
    </cofactor>
</comment>
<dbReference type="InterPro" id="IPR036683">
    <property type="entry name" value="CO_DH_flav_C_dom_sf"/>
</dbReference>
<dbReference type="InterPro" id="IPR008274">
    <property type="entry name" value="AldOxase/xan_DH_MoCoBD1"/>
</dbReference>
<dbReference type="PROSITE" id="PS51085">
    <property type="entry name" value="2FE2S_FER_2"/>
    <property type="match status" value="1"/>
</dbReference>
<evidence type="ECO:0000313" key="24">
    <source>
        <dbReference type="Proteomes" id="UP001153737"/>
    </source>
</evidence>
<dbReference type="FunFam" id="3.30.365.10:FF:000008">
    <property type="entry name" value="Aldehyde oxidase1"/>
    <property type="match status" value="1"/>
</dbReference>
<evidence type="ECO:0000313" key="23">
    <source>
        <dbReference type="EMBL" id="CAH1164261.1"/>
    </source>
</evidence>
<dbReference type="FunFam" id="3.30.465.10:FF:000013">
    <property type="entry name" value="Aldehyde oxidase"/>
    <property type="match status" value="1"/>
</dbReference>
<dbReference type="InterPro" id="IPR005107">
    <property type="entry name" value="CO_DH_flav_C"/>
</dbReference>
<dbReference type="PANTHER" id="PTHR11908">
    <property type="entry name" value="XANTHINE DEHYDROGENASE"/>
    <property type="match status" value="1"/>
</dbReference>
<reference evidence="23" key="1">
    <citation type="submission" date="2022-01" db="EMBL/GenBank/DDBJ databases">
        <authorList>
            <person name="King R."/>
        </authorList>
    </citation>
    <scope>NUCLEOTIDE SEQUENCE</scope>
</reference>
<dbReference type="InterPro" id="IPR037165">
    <property type="entry name" value="AldOxase/xan_DH_Mopterin-bd_sf"/>
</dbReference>
<organism evidence="23 24">
    <name type="scientific">Phaedon cochleariae</name>
    <name type="common">Mustard beetle</name>
    <dbReference type="NCBI Taxonomy" id="80249"/>
    <lineage>
        <taxon>Eukaryota</taxon>
        <taxon>Metazoa</taxon>
        <taxon>Ecdysozoa</taxon>
        <taxon>Arthropoda</taxon>
        <taxon>Hexapoda</taxon>
        <taxon>Insecta</taxon>
        <taxon>Pterygota</taxon>
        <taxon>Neoptera</taxon>
        <taxon>Endopterygota</taxon>
        <taxon>Coleoptera</taxon>
        <taxon>Polyphaga</taxon>
        <taxon>Cucujiformia</taxon>
        <taxon>Chrysomeloidea</taxon>
        <taxon>Chrysomelidae</taxon>
        <taxon>Chrysomelinae</taxon>
        <taxon>Chrysomelini</taxon>
        <taxon>Phaedon</taxon>
    </lineage>
</organism>
<feature type="binding site" evidence="20">
    <location>
        <position position="76"/>
    </location>
    <ligand>
        <name>[2Fe-2S] cluster</name>
        <dbReference type="ChEBI" id="CHEBI:190135"/>
        <label>1</label>
    </ligand>
</feature>
<dbReference type="GO" id="GO:0005506">
    <property type="term" value="F:iron ion binding"/>
    <property type="evidence" value="ECO:0007669"/>
    <property type="project" value="InterPro"/>
</dbReference>
<gene>
    <name evidence="23" type="ORF">PHAECO_LOCUS8098</name>
</gene>
<dbReference type="InterPro" id="IPR002346">
    <property type="entry name" value="Mopterin_DH_FAD-bd"/>
</dbReference>
<dbReference type="Pfam" id="PF20256">
    <property type="entry name" value="MoCoBD_2"/>
    <property type="match status" value="1"/>
</dbReference>
<feature type="binding site" evidence="20">
    <location>
        <position position="54"/>
    </location>
    <ligand>
        <name>[2Fe-2S] cluster</name>
        <dbReference type="ChEBI" id="CHEBI:190135"/>
        <label>1</label>
    </ligand>
</feature>
<name>A0A9P0DR49_PHACE</name>
<dbReference type="InterPro" id="IPR016166">
    <property type="entry name" value="FAD-bd_PCMH"/>
</dbReference>
<evidence type="ECO:0000256" key="9">
    <source>
        <dbReference type="ARBA" id="ARBA00022827"/>
    </source>
</evidence>
<dbReference type="InterPro" id="IPR036884">
    <property type="entry name" value="2Fe-2S-bd_dom_sf"/>
</dbReference>
<comment type="subunit">
    <text evidence="4">Homodimer.</text>
</comment>
<accession>A0A9P0DR49</accession>
<feature type="domain" description="FAD-binding PCMH-type" evidence="22">
    <location>
        <begin position="199"/>
        <end position="383"/>
    </location>
</feature>
<dbReference type="InterPro" id="IPR036318">
    <property type="entry name" value="FAD-bd_PCMH-like_sf"/>
</dbReference>
<dbReference type="Gene3D" id="3.90.1170.50">
    <property type="entry name" value="Aldehyde oxidase/xanthine dehydrogenase, a/b hammerhead"/>
    <property type="match status" value="1"/>
</dbReference>
<evidence type="ECO:0000256" key="11">
    <source>
        <dbReference type="ARBA" id="ARBA00023004"/>
    </source>
</evidence>
<keyword evidence="6" id="KW-0285">Flavoprotein</keyword>
<dbReference type="Gene3D" id="3.30.365.10">
    <property type="entry name" value="Aldehyde oxidase/xanthine dehydrogenase, molybdopterin binding domain"/>
    <property type="match status" value="4"/>
</dbReference>
<dbReference type="SUPFAM" id="SSF47741">
    <property type="entry name" value="CO dehydrogenase ISP C-domain like"/>
    <property type="match status" value="1"/>
</dbReference>
<dbReference type="Pfam" id="PF01315">
    <property type="entry name" value="Ald_Xan_dh_C"/>
    <property type="match status" value="1"/>
</dbReference>
<dbReference type="Gene3D" id="1.10.150.120">
    <property type="entry name" value="[2Fe-2S]-binding domain"/>
    <property type="match status" value="1"/>
</dbReference>
<evidence type="ECO:0000256" key="18">
    <source>
        <dbReference type="PIRSR" id="PIRSR000127-1"/>
    </source>
</evidence>
<evidence type="ECO:0000256" key="15">
    <source>
        <dbReference type="ARBA" id="ARBA00034078"/>
    </source>
</evidence>